<dbReference type="InterPro" id="IPR011992">
    <property type="entry name" value="EF-hand-dom_pair"/>
</dbReference>
<keyword evidence="1" id="KW-0677">Repeat</keyword>
<dbReference type="Proteomes" id="UP001195483">
    <property type="component" value="Unassembled WGS sequence"/>
</dbReference>
<name>A0AAE0TJF1_9BIVA</name>
<dbReference type="GO" id="GO:0005509">
    <property type="term" value="F:calcium ion binding"/>
    <property type="evidence" value="ECO:0007669"/>
    <property type="project" value="InterPro"/>
</dbReference>
<evidence type="ECO:0000313" key="4">
    <source>
        <dbReference type="EMBL" id="KAK3611465.1"/>
    </source>
</evidence>
<sequence>MAFSLFDKDGDGTITTKELGSIFRSLGQNPSEEDLMKMVNDVDLDGNGYIDFDEFLGMMILLMKERDSNVEVHETFQIFDKNSDGFINHDELKSVMLRLGEKLTDEEVTEMILEADKDGDGQISYEEFAAMMAMETK</sequence>
<feature type="domain" description="EF-hand" evidence="3">
    <location>
        <begin position="1"/>
        <end position="29"/>
    </location>
</feature>
<proteinExistence type="predicted"/>
<protein>
    <recommendedName>
        <fullName evidence="3">EF-hand domain-containing protein</fullName>
    </recommendedName>
</protein>
<gene>
    <name evidence="4" type="ORF">CHS0354_032746</name>
</gene>
<feature type="domain" description="EF-hand" evidence="3">
    <location>
        <begin position="103"/>
        <end position="137"/>
    </location>
</feature>
<dbReference type="PROSITE" id="PS00018">
    <property type="entry name" value="EF_HAND_1"/>
    <property type="match status" value="4"/>
</dbReference>
<reference evidence="4" key="1">
    <citation type="journal article" date="2021" name="Genome Biol. Evol.">
        <title>A High-Quality Reference Genome for a Parasitic Bivalve with Doubly Uniparental Inheritance (Bivalvia: Unionida).</title>
        <authorList>
            <person name="Smith C.H."/>
        </authorList>
    </citation>
    <scope>NUCLEOTIDE SEQUENCE</scope>
    <source>
        <strain evidence="4">CHS0354</strain>
    </source>
</reference>
<dbReference type="PROSITE" id="PS50222">
    <property type="entry name" value="EF_HAND_2"/>
    <property type="match status" value="4"/>
</dbReference>
<reference evidence="4" key="2">
    <citation type="journal article" date="2021" name="Genome Biol. Evol.">
        <title>Developing a high-quality reference genome for a parasitic bivalve with doubly uniparental inheritance (Bivalvia: Unionida).</title>
        <authorList>
            <person name="Smith C.H."/>
        </authorList>
    </citation>
    <scope>NUCLEOTIDE SEQUENCE</scope>
    <source>
        <strain evidence="4">CHS0354</strain>
        <tissue evidence="4">Mantle</tissue>
    </source>
</reference>
<dbReference type="PANTHER" id="PTHR23048">
    <property type="entry name" value="MYOSIN LIGHT CHAIN 1, 3"/>
    <property type="match status" value="1"/>
</dbReference>
<accession>A0AAE0TJF1</accession>
<evidence type="ECO:0000313" key="5">
    <source>
        <dbReference type="Proteomes" id="UP001195483"/>
    </source>
</evidence>
<dbReference type="CDD" id="cd00051">
    <property type="entry name" value="EFh"/>
    <property type="match status" value="2"/>
</dbReference>
<reference evidence="4" key="3">
    <citation type="submission" date="2023-05" db="EMBL/GenBank/DDBJ databases">
        <authorList>
            <person name="Smith C.H."/>
        </authorList>
    </citation>
    <scope>NUCLEOTIDE SEQUENCE</scope>
    <source>
        <strain evidence="4">CHS0354</strain>
        <tissue evidence="4">Mantle</tissue>
    </source>
</reference>
<dbReference type="SMART" id="SM00054">
    <property type="entry name" value="EFh"/>
    <property type="match status" value="4"/>
</dbReference>
<evidence type="ECO:0000259" key="3">
    <source>
        <dbReference type="PROSITE" id="PS50222"/>
    </source>
</evidence>
<keyword evidence="2" id="KW-0106">Calcium</keyword>
<feature type="domain" description="EF-hand" evidence="3">
    <location>
        <begin position="30"/>
        <end position="65"/>
    </location>
</feature>
<comment type="caution">
    <text evidence="4">The sequence shown here is derived from an EMBL/GenBank/DDBJ whole genome shotgun (WGS) entry which is preliminary data.</text>
</comment>
<dbReference type="EMBL" id="JAEAOA010001931">
    <property type="protein sequence ID" value="KAK3611465.1"/>
    <property type="molecule type" value="Genomic_DNA"/>
</dbReference>
<dbReference type="InterPro" id="IPR002048">
    <property type="entry name" value="EF_hand_dom"/>
</dbReference>
<dbReference type="InterPro" id="IPR018247">
    <property type="entry name" value="EF_Hand_1_Ca_BS"/>
</dbReference>
<organism evidence="4 5">
    <name type="scientific">Potamilus streckersoni</name>
    <dbReference type="NCBI Taxonomy" id="2493646"/>
    <lineage>
        <taxon>Eukaryota</taxon>
        <taxon>Metazoa</taxon>
        <taxon>Spiralia</taxon>
        <taxon>Lophotrochozoa</taxon>
        <taxon>Mollusca</taxon>
        <taxon>Bivalvia</taxon>
        <taxon>Autobranchia</taxon>
        <taxon>Heteroconchia</taxon>
        <taxon>Palaeoheterodonta</taxon>
        <taxon>Unionida</taxon>
        <taxon>Unionoidea</taxon>
        <taxon>Unionidae</taxon>
        <taxon>Ambleminae</taxon>
        <taxon>Lampsilini</taxon>
        <taxon>Potamilus</taxon>
    </lineage>
</organism>
<evidence type="ECO:0000256" key="2">
    <source>
        <dbReference type="ARBA" id="ARBA00022837"/>
    </source>
</evidence>
<dbReference type="Pfam" id="PF13499">
    <property type="entry name" value="EF-hand_7"/>
    <property type="match status" value="2"/>
</dbReference>
<evidence type="ECO:0000256" key="1">
    <source>
        <dbReference type="ARBA" id="ARBA00022737"/>
    </source>
</evidence>
<dbReference type="InterPro" id="IPR050230">
    <property type="entry name" value="CALM/Myosin/TropC-like"/>
</dbReference>
<dbReference type="Gene3D" id="1.10.238.10">
    <property type="entry name" value="EF-hand"/>
    <property type="match status" value="3"/>
</dbReference>
<dbReference type="AlphaFoldDB" id="A0AAE0TJF1"/>
<dbReference type="SUPFAM" id="SSF47473">
    <property type="entry name" value="EF-hand"/>
    <property type="match status" value="1"/>
</dbReference>
<dbReference type="FunFam" id="1.10.238.10:FF:000178">
    <property type="entry name" value="Calmodulin-2 A"/>
    <property type="match status" value="1"/>
</dbReference>
<dbReference type="GO" id="GO:0016460">
    <property type="term" value="C:myosin II complex"/>
    <property type="evidence" value="ECO:0007669"/>
    <property type="project" value="TreeGrafter"/>
</dbReference>
<dbReference type="PANTHER" id="PTHR23048:SF0">
    <property type="entry name" value="CALMODULIN LIKE 3"/>
    <property type="match status" value="1"/>
</dbReference>
<keyword evidence="5" id="KW-1185">Reference proteome</keyword>
<feature type="domain" description="EF-hand" evidence="3">
    <location>
        <begin position="67"/>
        <end position="102"/>
    </location>
</feature>